<dbReference type="Proteomes" id="UP000220106">
    <property type="component" value="Unassembled WGS sequence"/>
</dbReference>
<evidence type="ECO:0008006" key="11">
    <source>
        <dbReference type="Google" id="ProtNLM"/>
    </source>
</evidence>
<dbReference type="InterPro" id="IPR042213">
    <property type="entry name" value="NBD_C_sf"/>
</dbReference>
<gene>
    <name evidence="9" type="ORF">CN689_22495</name>
</gene>
<feature type="domain" description="Four-carbon acid sugar kinase N-terminal" evidence="7">
    <location>
        <begin position="4"/>
        <end position="227"/>
    </location>
</feature>
<dbReference type="InterPro" id="IPR037051">
    <property type="entry name" value="4-carb_acid_sugar_kinase_N_sf"/>
</dbReference>
<comment type="similarity">
    <text evidence="1">Belongs to the four-carbon acid sugar kinase family.</text>
</comment>
<dbReference type="GO" id="GO:0016301">
    <property type="term" value="F:kinase activity"/>
    <property type="evidence" value="ECO:0007669"/>
    <property type="project" value="UniProtKB-KW"/>
</dbReference>
<comment type="caution">
    <text evidence="9">The sequence shown here is derived from an EMBL/GenBank/DDBJ whole genome shotgun (WGS) entry which is preliminary data.</text>
</comment>
<dbReference type="Pfam" id="PF17042">
    <property type="entry name" value="NBD_C"/>
    <property type="match status" value="1"/>
</dbReference>
<proteinExistence type="inferred from homology"/>
<accession>A0AAX0RYC8</accession>
<keyword evidence="3" id="KW-0547">Nucleotide-binding</keyword>
<keyword evidence="4" id="KW-0418">Kinase</keyword>
<dbReference type="Pfam" id="PF07005">
    <property type="entry name" value="SBD_N"/>
    <property type="match status" value="1"/>
</dbReference>
<evidence type="ECO:0000313" key="9">
    <source>
        <dbReference type="EMBL" id="PEJ28324.1"/>
    </source>
</evidence>
<dbReference type="InterPro" id="IPR010737">
    <property type="entry name" value="4-carb_acid_sugar_kinase_N"/>
</dbReference>
<keyword evidence="2" id="KW-0808">Transferase</keyword>
<dbReference type="RefSeq" id="WP_098177433.1">
    <property type="nucleotide sequence ID" value="NZ_NUEQ01000090.1"/>
</dbReference>
<dbReference type="Gene3D" id="3.40.50.10840">
    <property type="entry name" value="Putative sugar-binding, N-terminal domain"/>
    <property type="match status" value="1"/>
</dbReference>
<dbReference type="Gene3D" id="3.40.980.20">
    <property type="entry name" value="Four-carbon acid sugar kinase, nucleotide binding domain"/>
    <property type="match status" value="1"/>
</dbReference>
<dbReference type="SUPFAM" id="SSF142764">
    <property type="entry name" value="YgbK-like"/>
    <property type="match status" value="1"/>
</dbReference>
<dbReference type="EMBL" id="NUEQ01000090">
    <property type="protein sequence ID" value="PEJ28324.1"/>
    <property type="molecule type" value="Genomic_DNA"/>
</dbReference>
<evidence type="ECO:0000256" key="6">
    <source>
        <dbReference type="ARBA" id="ARBA00023277"/>
    </source>
</evidence>
<dbReference type="GO" id="GO:0005524">
    <property type="term" value="F:ATP binding"/>
    <property type="evidence" value="ECO:0007669"/>
    <property type="project" value="UniProtKB-KW"/>
</dbReference>
<organism evidence="9 10">
    <name type="scientific">Peribacillus butanolivorans</name>
    <dbReference type="NCBI Taxonomy" id="421767"/>
    <lineage>
        <taxon>Bacteria</taxon>
        <taxon>Bacillati</taxon>
        <taxon>Bacillota</taxon>
        <taxon>Bacilli</taxon>
        <taxon>Bacillales</taxon>
        <taxon>Bacillaceae</taxon>
        <taxon>Peribacillus</taxon>
    </lineage>
</organism>
<keyword evidence="5" id="KW-0067">ATP-binding</keyword>
<dbReference type="AlphaFoldDB" id="A0AAX0RYC8"/>
<evidence type="ECO:0000256" key="4">
    <source>
        <dbReference type="ARBA" id="ARBA00022777"/>
    </source>
</evidence>
<protein>
    <recommendedName>
        <fullName evidence="11">Four-carbon acid sugar kinase family protein</fullName>
    </recommendedName>
</protein>
<evidence type="ECO:0000256" key="1">
    <source>
        <dbReference type="ARBA" id="ARBA00005715"/>
    </source>
</evidence>
<feature type="domain" description="Four-carbon acid sugar kinase nucleotide binding" evidence="8">
    <location>
        <begin position="251"/>
        <end position="407"/>
    </location>
</feature>
<evidence type="ECO:0000256" key="3">
    <source>
        <dbReference type="ARBA" id="ARBA00022741"/>
    </source>
</evidence>
<keyword evidence="6" id="KW-0119">Carbohydrate metabolism</keyword>
<reference evidence="9 10" key="1">
    <citation type="submission" date="2017-09" db="EMBL/GenBank/DDBJ databases">
        <title>Large-scale bioinformatics analysis of Bacillus genomes uncovers conserved roles of natural products in bacterial physiology.</title>
        <authorList>
            <consortium name="Agbiome Team Llc"/>
            <person name="Bleich R.M."/>
            <person name="Kirk G.J."/>
            <person name="Santa Maria K.C."/>
            <person name="Allen S.E."/>
            <person name="Farag S."/>
            <person name="Shank E.A."/>
            <person name="Bowers A."/>
        </authorList>
    </citation>
    <scope>NUCLEOTIDE SEQUENCE [LARGE SCALE GENOMIC DNA]</scope>
    <source>
        <strain evidence="9 10">AFS003229</strain>
    </source>
</reference>
<dbReference type="InterPro" id="IPR031475">
    <property type="entry name" value="NBD_C"/>
</dbReference>
<evidence type="ECO:0000259" key="7">
    <source>
        <dbReference type="Pfam" id="PF07005"/>
    </source>
</evidence>
<evidence type="ECO:0000259" key="8">
    <source>
        <dbReference type="Pfam" id="PF17042"/>
    </source>
</evidence>
<evidence type="ECO:0000313" key="10">
    <source>
        <dbReference type="Proteomes" id="UP000220106"/>
    </source>
</evidence>
<evidence type="ECO:0000256" key="5">
    <source>
        <dbReference type="ARBA" id="ARBA00022840"/>
    </source>
</evidence>
<sequence length="422" mass="46311">MGKIIIIADDITGACDSGVQFTEKGLKAVVFFDELKAEGVGADVFIYDTDSRAMNPDEAYKEVDRVAANLDKETFGMIFKKIDSTLRGNIGSEIDALMDRISFDIAVVAPAFPLLNRVTKNGIQYLNDKPIEETEIGCDSKTPVKESNIVNLLSNQTKREAVLFPKEWLYQDKLVILHKAKELMEDKKTLFVLDAENKQDLQQIANGFKELPFRVLWVGSAGLAEYLVSNSKNISDRVVGKNLVNEKLPVLIVSGSQSSIAKRQVDTLRQYPHVPVVSMFPDRLVEKESSELEIVRCQKELVNNLKNGQDTVLNVEEVKKTALSDNRELPYLIVEALGKVASKAVKDIRLQGLILTGGDTAKSISRELGVTGLELIGEVERGIPLTRMIGGPGLLTVTKAGAFGSDGSLYQALTLLKGDGNL</sequence>
<name>A0AAX0RYC8_9BACI</name>
<evidence type="ECO:0000256" key="2">
    <source>
        <dbReference type="ARBA" id="ARBA00022679"/>
    </source>
</evidence>